<dbReference type="Proteomes" id="UP000008383">
    <property type="component" value="Unassembled WGS sequence"/>
</dbReference>
<dbReference type="RefSeq" id="XP_003024848.1">
    <property type="nucleotide sequence ID" value="XM_003024802.1"/>
</dbReference>
<dbReference type="KEGG" id="tve:TRV_01013"/>
<accession>D4D1N1</accession>
<proteinExistence type="predicted"/>
<comment type="caution">
    <text evidence="1">The sequence shown here is derived from an EMBL/GenBank/DDBJ whole genome shotgun (WGS) entry which is preliminary data.</text>
</comment>
<gene>
    <name evidence="1" type="ORF">TRV_01013</name>
</gene>
<organism evidence="1 2">
    <name type="scientific">Trichophyton verrucosum (strain HKI 0517)</name>
    <dbReference type="NCBI Taxonomy" id="663202"/>
    <lineage>
        <taxon>Eukaryota</taxon>
        <taxon>Fungi</taxon>
        <taxon>Dikarya</taxon>
        <taxon>Ascomycota</taxon>
        <taxon>Pezizomycotina</taxon>
        <taxon>Eurotiomycetes</taxon>
        <taxon>Eurotiomycetidae</taxon>
        <taxon>Onygenales</taxon>
        <taxon>Arthrodermataceae</taxon>
        <taxon>Trichophyton</taxon>
    </lineage>
</organism>
<dbReference type="EMBL" id="ACYE01000057">
    <property type="protein sequence ID" value="EFE44237.1"/>
    <property type="molecule type" value="Genomic_DNA"/>
</dbReference>
<dbReference type="HOGENOM" id="CLU_1462359_0_0_1"/>
<evidence type="ECO:0000313" key="2">
    <source>
        <dbReference type="Proteomes" id="UP000008383"/>
    </source>
</evidence>
<protein>
    <submittedName>
        <fullName evidence="1">Uncharacterized protein</fullName>
    </submittedName>
</protein>
<evidence type="ECO:0000313" key="1">
    <source>
        <dbReference type="EMBL" id="EFE44237.1"/>
    </source>
</evidence>
<dbReference type="AlphaFoldDB" id="D4D1N1"/>
<reference evidence="2" key="1">
    <citation type="journal article" date="2011" name="Genome Biol.">
        <title>Comparative and functional genomics provide insights into the pathogenicity of dermatophytic fungi.</title>
        <authorList>
            <person name="Burmester A."/>
            <person name="Shelest E."/>
            <person name="Gloeckner G."/>
            <person name="Heddergott C."/>
            <person name="Schindler S."/>
            <person name="Staib P."/>
            <person name="Heidel A."/>
            <person name="Felder M."/>
            <person name="Petzold A."/>
            <person name="Szafranski K."/>
            <person name="Feuermann M."/>
            <person name="Pedruzzi I."/>
            <person name="Priebe S."/>
            <person name="Groth M."/>
            <person name="Winkler R."/>
            <person name="Li W."/>
            <person name="Kniemeyer O."/>
            <person name="Schroeckh V."/>
            <person name="Hertweck C."/>
            <person name="Hube B."/>
            <person name="White T.C."/>
            <person name="Platzer M."/>
            <person name="Guthke R."/>
            <person name="Heitman J."/>
            <person name="Woestemeyer J."/>
            <person name="Zipfel P.F."/>
            <person name="Monod M."/>
            <person name="Brakhage A.A."/>
        </authorList>
    </citation>
    <scope>NUCLEOTIDE SEQUENCE [LARGE SCALE GENOMIC DNA]</scope>
    <source>
        <strain evidence="2">HKI 0517</strain>
    </source>
</reference>
<keyword evidence="2" id="KW-1185">Reference proteome</keyword>
<sequence>MGGTHEHQAIVCRVTYEMAARAREREREREMREQTKTATAKRMRGSRGRLEDILSGGLADIKSIQPLQHRDQYLHQQLPIDTPICSRRSIRQRTIDQSLRPPPLLLLALLVFLSPFPTNGILISGVLLCASVESENSSPPSLSLCPGWLLIKNLLPVEILLLLDGQKSKEEAKSHKNFAILPSVT</sequence>
<name>D4D1N1_TRIVH</name>
<dbReference type="GeneID" id="9580339"/>